<dbReference type="InterPro" id="IPR007219">
    <property type="entry name" value="XnlR_reg_dom"/>
</dbReference>
<comment type="subcellular location">
    <subcellularLocation>
        <location evidence="1">Nucleus</location>
    </subcellularLocation>
</comment>
<evidence type="ECO:0000256" key="2">
    <source>
        <dbReference type="ARBA" id="ARBA00022723"/>
    </source>
</evidence>
<evidence type="ECO:0000256" key="4">
    <source>
        <dbReference type="ARBA" id="ARBA00023015"/>
    </source>
</evidence>
<dbReference type="GO" id="GO:0043565">
    <property type="term" value="F:sequence-specific DNA binding"/>
    <property type="evidence" value="ECO:0007669"/>
    <property type="project" value="TreeGrafter"/>
</dbReference>
<evidence type="ECO:0000259" key="9">
    <source>
        <dbReference type="PROSITE" id="PS50048"/>
    </source>
</evidence>
<organism evidence="10 11">
    <name type="scientific">Cylindrobasidium torrendii FP15055 ss-10</name>
    <dbReference type="NCBI Taxonomy" id="1314674"/>
    <lineage>
        <taxon>Eukaryota</taxon>
        <taxon>Fungi</taxon>
        <taxon>Dikarya</taxon>
        <taxon>Basidiomycota</taxon>
        <taxon>Agaricomycotina</taxon>
        <taxon>Agaricomycetes</taxon>
        <taxon>Agaricomycetidae</taxon>
        <taxon>Agaricales</taxon>
        <taxon>Marasmiineae</taxon>
        <taxon>Physalacriaceae</taxon>
        <taxon>Cylindrobasidium</taxon>
    </lineage>
</organism>
<feature type="region of interest" description="Disordered" evidence="8">
    <location>
        <begin position="1"/>
        <end position="21"/>
    </location>
</feature>
<keyword evidence="6" id="KW-0804">Transcription</keyword>
<feature type="compositionally biased region" description="Low complexity" evidence="8">
    <location>
        <begin position="130"/>
        <end position="150"/>
    </location>
</feature>
<keyword evidence="2" id="KW-0479">Metal-binding</keyword>
<keyword evidence="11" id="KW-1185">Reference proteome</keyword>
<keyword evidence="7" id="KW-0539">Nucleus</keyword>
<dbReference type="OrthoDB" id="3364175at2759"/>
<feature type="compositionally biased region" description="Polar residues" evidence="8">
    <location>
        <begin position="733"/>
        <end position="743"/>
    </location>
</feature>
<proteinExistence type="predicted"/>
<dbReference type="SMART" id="SM00066">
    <property type="entry name" value="GAL4"/>
    <property type="match status" value="1"/>
</dbReference>
<keyword evidence="3" id="KW-0862">Zinc</keyword>
<accession>A0A0D7B5Z6</accession>
<sequence length="805" mass="89229">MTDAGHSGLSADNLSAGGPVRHGRIPKVVSKTFDPSTQACQHCRKRKRKCDRLTPACSNCVKAKISCVFDFRVTDKTHPGYVENLIKHGDELEARVKWLEDLVTALNPSLDIRSAPTNSVPTAGTPLTVPATSPSSSHAQSPSAEPAPSAITMNVHVPETSNLDVARMAKSVLGLASSRDSAPTDPTFLLDATPLGRLGGSTTSSSNHGSPATHDSRLYLPDYDDGLRMLEAYFNNNGPSYPMLERNQLKRELDSLYQDPNPVHPDRAQRLSIFRVCLVLAIGTTNIHDIPGGGAWSTSTAFYHRALQELDTVLEREDLECVQNLLLLCIFAVFNVDGPSLWQTLGFATRVAIGLGLHRRMGPERASINELERRRRTWWSLYNYDRVVSFTLIRPLSFADEDIDIELPSLDGDYGTGNPPYMYFTHHVIRQRRLAGIIMREVYSVAPNMLTDEARQTILSDIHGQIDNWYRCTPVPLSDSELPPGKGVGNTLYFSMMYNLLLCALYRPSPLFPTPGKSQLDTLFRASTRCLDAFWDLHRKKRIAVNHIHLLYMFTSAISLLYCLCEYGAEERNIRDVEWRRNTTSYVKSCRELLADFTDGWGATERYREIFQTLARTLVERCEVRSVPVLPPGPSILQQQQEQQRQMSSPPRGNALTSTPSSSSITSIYSEKTTSSMESTSSSDPGDVMQALWMHEGGGVGTNWMEEANAYDRQWMWEAQANNNPNRIPYYDEQTSPATSTGSPEGDAPVLGRSANAAYGTLGRMEVPPALPDGYRVFSGVDMDMSGAGGTHGGGAWYPAWDGNM</sequence>
<reference evidence="10 11" key="1">
    <citation type="journal article" date="2015" name="Fungal Genet. Biol.">
        <title>Evolution of novel wood decay mechanisms in Agaricales revealed by the genome sequences of Fistulina hepatica and Cylindrobasidium torrendii.</title>
        <authorList>
            <person name="Floudas D."/>
            <person name="Held B.W."/>
            <person name="Riley R."/>
            <person name="Nagy L.G."/>
            <person name="Koehler G."/>
            <person name="Ransdell A.S."/>
            <person name="Younus H."/>
            <person name="Chow J."/>
            <person name="Chiniquy J."/>
            <person name="Lipzen A."/>
            <person name="Tritt A."/>
            <person name="Sun H."/>
            <person name="Haridas S."/>
            <person name="LaButti K."/>
            <person name="Ohm R.A."/>
            <person name="Kues U."/>
            <person name="Blanchette R.A."/>
            <person name="Grigoriev I.V."/>
            <person name="Minto R.E."/>
            <person name="Hibbett D.S."/>
        </authorList>
    </citation>
    <scope>NUCLEOTIDE SEQUENCE [LARGE SCALE GENOMIC DNA]</scope>
    <source>
        <strain evidence="10 11">FP15055 ss-10</strain>
    </source>
</reference>
<dbReference type="Pfam" id="PF04082">
    <property type="entry name" value="Fungal_trans"/>
    <property type="match status" value="1"/>
</dbReference>
<feature type="region of interest" description="Disordered" evidence="8">
    <location>
        <begin position="113"/>
        <end position="150"/>
    </location>
</feature>
<evidence type="ECO:0000256" key="1">
    <source>
        <dbReference type="ARBA" id="ARBA00004123"/>
    </source>
</evidence>
<dbReference type="SMART" id="SM00906">
    <property type="entry name" value="Fungal_trans"/>
    <property type="match status" value="1"/>
</dbReference>
<feature type="region of interest" description="Disordered" evidence="8">
    <location>
        <begin position="632"/>
        <end position="686"/>
    </location>
</feature>
<dbReference type="GO" id="GO:0045944">
    <property type="term" value="P:positive regulation of transcription by RNA polymerase II"/>
    <property type="evidence" value="ECO:0007669"/>
    <property type="project" value="TreeGrafter"/>
</dbReference>
<dbReference type="GO" id="GO:0006351">
    <property type="term" value="P:DNA-templated transcription"/>
    <property type="evidence" value="ECO:0007669"/>
    <property type="project" value="InterPro"/>
</dbReference>
<dbReference type="GO" id="GO:0008270">
    <property type="term" value="F:zinc ion binding"/>
    <property type="evidence" value="ECO:0007669"/>
    <property type="project" value="InterPro"/>
</dbReference>
<evidence type="ECO:0000256" key="8">
    <source>
        <dbReference type="SAM" id="MobiDB-lite"/>
    </source>
</evidence>
<dbReference type="InterPro" id="IPR036864">
    <property type="entry name" value="Zn2-C6_fun-type_DNA-bd_sf"/>
</dbReference>
<keyword evidence="4" id="KW-0805">Transcription regulation</keyword>
<dbReference type="PROSITE" id="PS00463">
    <property type="entry name" value="ZN2_CY6_FUNGAL_1"/>
    <property type="match status" value="1"/>
</dbReference>
<keyword evidence="5" id="KW-0238">DNA-binding</keyword>
<evidence type="ECO:0000256" key="5">
    <source>
        <dbReference type="ARBA" id="ARBA00023125"/>
    </source>
</evidence>
<evidence type="ECO:0000256" key="3">
    <source>
        <dbReference type="ARBA" id="ARBA00022833"/>
    </source>
</evidence>
<dbReference type="PANTHER" id="PTHR47782">
    <property type="entry name" value="ZN(II)2CYS6 TRANSCRIPTION FACTOR (EUROFUNG)-RELATED"/>
    <property type="match status" value="1"/>
</dbReference>
<dbReference type="EMBL" id="KN880583">
    <property type="protein sequence ID" value="KIY65614.1"/>
    <property type="molecule type" value="Genomic_DNA"/>
</dbReference>
<evidence type="ECO:0000313" key="11">
    <source>
        <dbReference type="Proteomes" id="UP000054007"/>
    </source>
</evidence>
<feature type="domain" description="Zn(2)-C6 fungal-type" evidence="9">
    <location>
        <begin position="39"/>
        <end position="69"/>
    </location>
</feature>
<dbReference type="CDD" id="cd00067">
    <property type="entry name" value="GAL4"/>
    <property type="match status" value="1"/>
</dbReference>
<dbReference type="InterPro" id="IPR001138">
    <property type="entry name" value="Zn2Cys6_DnaBD"/>
</dbReference>
<dbReference type="InterPro" id="IPR052202">
    <property type="entry name" value="Yeast_MetPath_Reg"/>
</dbReference>
<dbReference type="PANTHER" id="PTHR47782:SF12">
    <property type="entry name" value="ZN(II)2CYS6 TRANSCRIPTION FACTOR (EUROFUNG)"/>
    <property type="match status" value="1"/>
</dbReference>
<dbReference type="GO" id="GO:0000981">
    <property type="term" value="F:DNA-binding transcription factor activity, RNA polymerase II-specific"/>
    <property type="evidence" value="ECO:0007669"/>
    <property type="project" value="InterPro"/>
</dbReference>
<dbReference type="Proteomes" id="UP000054007">
    <property type="component" value="Unassembled WGS sequence"/>
</dbReference>
<gene>
    <name evidence="10" type="ORF">CYLTODRAFT_445242</name>
</gene>
<evidence type="ECO:0000313" key="10">
    <source>
        <dbReference type="EMBL" id="KIY65614.1"/>
    </source>
</evidence>
<dbReference type="STRING" id="1314674.A0A0D7B5Z6"/>
<feature type="compositionally biased region" description="Low complexity" evidence="8">
    <location>
        <begin position="657"/>
        <end position="683"/>
    </location>
</feature>
<dbReference type="CDD" id="cd12148">
    <property type="entry name" value="fungal_TF_MHR"/>
    <property type="match status" value="1"/>
</dbReference>
<dbReference type="SUPFAM" id="SSF57701">
    <property type="entry name" value="Zn2/Cys6 DNA-binding domain"/>
    <property type="match status" value="1"/>
</dbReference>
<dbReference type="AlphaFoldDB" id="A0A0D7B5Z6"/>
<evidence type="ECO:0000256" key="7">
    <source>
        <dbReference type="ARBA" id="ARBA00023242"/>
    </source>
</evidence>
<dbReference type="Gene3D" id="4.10.240.10">
    <property type="entry name" value="Zn(2)-C6 fungal-type DNA-binding domain"/>
    <property type="match status" value="1"/>
</dbReference>
<feature type="region of interest" description="Disordered" evidence="8">
    <location>
        <begin position="733"/>
        <end position="752"/>
    </location>
</feature>
<evidence type="ECO:0000256" key="6">
    <source>
        <dbReference type="ARBA" id="ARBA00023163"/>
    </source>
</evidence>
<name>A0A0D7B5Z6_9AGAR</name>
<dbReference type="GO" id="GO:0005634">
    <property type="term" value="C:nucleus"/>
    <property type="evidence" value="ECO:0007669"/>
    <property type="project" value="UniProtKB-SubCell"/>
</dbReference>
<dbReference type="PROSITE" id="PS50048">
    <property type="entry name" value="ZN2_CY6_FUNGAL_2"/>
    <property type="match status" value="1"/>
</dbReference>
<protein>
    <recommendedName>
        <fullName evidence="9">Zn(2)-C6 fungal-type domain-containing protein</fullName>
    </recommendedName>
</protein>
<dbReference type="Pfam" id="PF00172">
    <property type="entry name" value="Zn_clus"/>
    <property type="match status" value="1"/>
</dbReference>